<evidence type="ECO:0000256" key="1">
    <source>
        <dbReference type="SAM" id="MobiDB-lite"/>
    </source>
</evidence>
<proteinExistence type="predicted"/>
<sequence length="57" mass="5842">MPRLTPRTDAFPEVTTHTIPVPDATQEGSPPESLSCPSPVDSLAGGRLGPASENVAS</sequence>
<name>N1PRC4_DOTSN</name>
<evidence type="ECO:0000313" key="2">
    <source>
        <dbReference type="EMBL" id="EME45996.1"/>
    </source>
</evidence>
<protein>
    <submittedName>
        <fullName evidence="2">Uncharacterized protein</fullName>
    </submittedName>
</protein>
<dbReference type="Proteomes" id="UP000016933">
    <property type="component" value="Unassembled WGS sequence"/>
</dbReference>
<gene>
    <name evidence="2" type="ORF">DOTSEDRAFT_42602</name>
</gene>
<feature type="region of interest" description="Disordered" evidence="1">
    <location>
        <begin position="1"/>
        <end position="57"/>
    </location>
</feature>
<dbReference type="AlphaFoldDB" id="N1PRC4"/>
<dbReference type="HOGENOM" id="CLU_2996480_0_0_1"/>
<keyword evidence="3" id="KW-1185">Reference proteome</keyword>
<evidence type="ECO:0000313" key="3">
    <source>
        <dbReference type="Proteomes" id="UP000016933"/>
    </source>
</evidence>
<organism evidence="2 3">
    <name type="scientific">Dothistroma septosporum (strain NZE10 / CBS 128990)</name>
    <name type="common">Red band needle blight fungus</name>
    <name type="synonym">Mycosphaerella pini</name>
    <dbReference type="NCBI Taxonomy" id="675120"/>
    <lineage>
        <taxon>Eukaryota</taxon>
        <taxon>Fungi</taxon>
        <taxon>Dikarya</taxon>
        <taxon>Ascomycota</taxon>
        <taxon>Pezizomycotina</taxon>
        <taxon>Dothideomycetes</taxon>
        <taxon>Dothideomycetidae</taxon>
        <taxon>Mycosphaerellales</taxon>
        <taxon>Mycosphaerellaceae</taxon>
        <taxon>Dothistroma</taxon>
    </lineage>
</organism>
<accession>N1PRC4</accession>
<reference evidence="3" key="1">
    <citation type="journal article" date="2012" name="PLoS Genet.">
        <title>The genomes of the fungal plant pathogens Cladosporium fulvum and Dothistroma septosporum reveal adaptation to different hosts and lifestyles but also signatures of common ancestry.</title>
        <authorList>
            <person name="de Wit P.J.G.M."/>
            <person name="van der Burgt A."/>
            <person name="Oekmen B."/>
            <person name="Stergiopoulos I."/>
            <person name="Abd-Elsalam K.A."/>
            <person name="Aerts A.L."/>
            <person name="Bahkali A.H."/>
            <person name="Beenen H.G."/>
            <person name="Chettri P."/>
            <person name="Cox M.P."/>
            <person name="Datema E."/>
            <person name="de Vries R.P."/>
            <person name="Dhillon B."/>
            <person name="Ganley A.R."/>
            <person name="Griffiths S.A."/>
            <person name="Guo Y."/>
            <person name="Hamelin R.C."/>
            <person name="Henrissat B."/>
            <person name="Kabir M.S."/>
            <person name="Jashni M.K."/>
            <person name="Kema G."/>
            <person name="Klaubauf S."/>
            <person name="Lapidus A."/>
            <person name="Levasseur A."/>
            <person name="Lindquist E."/>
            <person name="Mehrabi R."/>
            <person name="Ohm R.A."/>
            <person name="Owen T.J."/>
            <person name="Salamov A."/>
            <person name="Schwelm A."/>
            <person name="Schijlen E."/>
            <person name="Sun H."/>
            <person name="van den Burg H.A."/>
            <person name="van Ham R.C.H.J."/>
            <person name="Zhang S."/>
            <person name="Goodwin S.B."/>
            <person name="Grigoriev I.V."/>
            <person name="Collemare J."/>
            <person name="Bradshaw R.E."/>
        </authorList>
    </citation>
    <scope>NUCLEOTIDE SEQUENCE [LARGE SCALE GENOMIC DNA]</scope>
    <source>
        <strain evidence="3">NZE10 / CBS 128990</strain>
    </source>
</reference>
<dbReference type="EMBL" id="KB446537">
    <property type="protein sequence ID" value="EME45996.1"/>
    <property type="molecule type" value="Genomic_DNA"/>
</dbReference>
<reference evidence="2 3" key="2">
    <citation type="journal article" date="2012" name="PLoS Pathog.">
        <title>Diverse lifestyles and strategies of plant pathogenesis encoded in the genomes of eighteen Dothideomycetes fungi.</title>
        <authorList>
            <person name="Ohm R.A."/>
            <person name="Feau N."/>
            <person name="Henrissat B."/>
            <person name="Schoch C.L."/>
            <person name="Horwitz B.A."/>
            <person name="Barry K.W."/>
            <person name="Condon B.J."/>
            <person name="Copeland A.C."/>
            <person name="Dhillon B."/>
            <person name="Glaser F."/>
            <person name="Hesse C.N."/>
            <person name="Kosti I."/>
            <person name="LaButti K."/>
            <person name="Lindquist E.A."/>
            <person name="Lucas S."/>
            <person name="Salamov A.A."/>
            <person name="Bradshaw R.E."/>
            <person name="Ciuffetti L."/>
            <person name="Hamelin R.C."/>
            <person name="Kema G.H.J."/>
            <person name="Lawrence C."/>
            <person name="Scott J.A."/>
            <person name="Spatafora J.W."/>
            <person name="Turgeon B.G."/>
            <person name="de Wit P.J.G.M."/>
            <person name="Zhong S."/>
            <person name="Goodwin S.B."/>
            <person name="Grigoriev I.V."/>
        </authorList>
    </citation>
    <scope>NUCLEOTIDE SEQUENCE [LARGE SCALE GENOMIC DNA]</scope>
    <source>
        <strain evidence="3">NZE10 / CBS 128990</strain>
    </source>
</reference>